<dbReference type="Proteomes" id="UP000265703">
    <property type="component" value="Unassembled WGS sequence"/>
</dbReference>
<comment type="caution">
    <text evidence="1">The sequence shown here is derived from an EMBL/GenBank/DDBJ whole genome shotgun (WGS) entry which is preliminary data.</text>
</comment>
<dbReference type="OrthoDB" id="2246451at2759"/>
<dbReference type="EMBL" id="QKYT01000410">
    <property type="protein sequence ID" value="RIA85699.1"/>
    <property type="molecule type" value="Genomic_DNA"/>
</dbReference>
<evidence type="ECO:0000313" key="2">
    <source>
        <dbReference type="Proteomes" id="UP000265703"/>
    </source>
</evidence>
<accession>A0A397SLE1</accession>
<sequence length="251" mass="28923">MGLPKYWCLKVLRAISIGHSQGDNLSEKLASLCGAGSSDLDQSYIEEAVSLITDFLDNVVEYSLQLPSTCIENISDQLIPLLQVPEMFVLIERVILFATKGKLHHSMNSMNSEYGNALSDLFVEHLVFFHHDIYMKLCNDAILGLWTNCPAAVEYEVFVSFQQLLFPVNKNYITPRNIMEFLQNKPFFYQAVNYPKIFNLCFDIFIKCLEDFPDWRVLRLIKYAIIYNIENKDRNGFILSDITHVCINVLL</sequence>
<proteinExistence type="predicted"/>
<organism evidence="1 2">
    <name type="scientific">Glomus cerebriforme</name>
    <dbReference type="NCBI Taxonomy" id="658196"/>
    <lineage>
        <taxon>Eukaryota</taxon>
        <taxon>Fungi</taxon>
        <taxon>Fungi incertae sedis</taxon>
        <taxon>Mucoromycota</taxon>
        <taxon>Glomeromycotina</taxon>
        <taxon>Glomeromycetes</taxon>
        <taxon>Glomerales</taxon>
        <taxon>Glomeraceae</taxon>
        <taxon>Glomus</taxon>
    </lineage>
</organism>
<protein>
    <submittedName>
        <fullName evidence="1">Uncharacterized protein</fullName>
    </submittedName>
</protein>
<evidence type="ECO:0000313" key="1">
    <source>
        <dbReference type="EMBL" id="RIA85699.1"/>
    </source>
</evidence>
<name>A0A397SLE1_9GLOM</name>
<reference evidence="1 2" key="1">
    <citation type="submission" date="2018-06" db="EMBL/GenBank/DDBJ databases">
        <title>Comparative genomics reveals the genomic features of Rhizophagus irregularis, R. cerebriforme, R. diaphanum and Gigaspora rosea, and their symbiotic lifestyle signature.</title>
        <authorList>
            <person name="Morin E."/>
            <person name="San Clemente H."/>
            <person name="Chen E.C.H."/>
            <person name="De La Providencia I."/>
            <person name="Hainaut M."/>
            <person name="Kuo A."/>
            <person name="Kohler A."/>
            <person name="Murat C."/>
            <person name="Tang N."/>
            <person name="Roy S."/>
            <person name="Loubradou J."/>
            <person name="Henrissat B."/>
            <person name="Grigoriev I.V."/>
            <person name="Corradi N."/>
            <person name="Roux C."/>
            <person name="Martin F.M."/>
        </authorList>
    </citation>
    <scope>NUCLEOTIDE SEQUENCE [LARGE SCALE GENOMIC DNA]</scope>
    <source>
        <strain evidence="1 2">DAOM 227022</strain>
    </source>
</reference>
<dbReference type="AlphaFoldDB" id="A0A397SLE1"/>
<gene>
    <name evidence="1" type="ORF">C1645_363711</name>
</gene>
<keyword evidence="2" id="KW-1185">Reference proteome</keyword>